<evidence type="ECO:0000313" key="2">
    <source>
        <dbReference type="Proteomes" id="UP001228581"/>
    </source>
</evidence>
<dbReference type="Proteomes" id="UP001228581">
    <property type="component" value="Unassembled WGS sequence"/>
</dbReference>
<keyword evidence="2" id="KW-1185">Reference proteome</keyword>
<evidence type="ECO:0000313" key="1">
    <source>
        <dbReference type="EMBL" id="MDJ1493622.1"/>
    </source>
</evidence>
<accession>A0ABT7CIQ9</accession>
<gene>
    <name evidence="1" type="ORF">QNI19_11820</name>
</gene>
<dbReference type="EMBL" id="JASJOT010000006">
    <property type="protein sequence ID" value="MDJ1493622.1"/>
    <property type="molecule type" value="Genomic_DNA"/>
</dbReference>
<organism evidence="1 2">
    <name type="scientific">Xanthocytophaga flava</name>
    <dbReference type="NCBI Taxonomy" id="3048013"/>
    <lineage>
        <taxon>Bacteria</taxon>
        <taxon>Pseudomonadati</taxon>
        <taxon>Bacteroidota</taxon>
        <taxon>Cytophagia</taxon>
        <taxon>Cytophagales</taxon>
        <taxon>Rhodocytophagaceae</taxon>
        <taxon>Xanthocytophaga</taxon>
    </lineage>
</organism>
<protein>
    <submittedName>
        <fullName evidence="1">Uncharacterized protein</fullName>
    </submittedName>
</protein>
<comment type="caution">
    <text evidence="1">The sequence shown here is derived from an EMBL/GenBank/DDBJ whole genome shotgun (WGS) entry which is preliminary data.</text>
</comment>
<proteinExistence type="predicted"/>
<reference evidence="1 2" key="1">
    <citation type="submission" date="2023-05" db="EMBL/GenBank/DDBJ databases">
        <authorList>
            <person name="Zhang X."/>
        </authorList>
    </citation>
    <scope>NUCLEOTIDE SEQUENCE [LARGE SCALE GENOMIC DNA]</scope>
    <source>
        <strain evidence="1 2">DM2B3-1</strain>
    </source>
</reference>
<sequence>MDKSIIQHWNEQEIVGGLDCLVNKDGSVVLFSCYVRDENEKQLNFCIPFCDTTVNSLEKYNKDLWTQIDIFTNKWQTETGDTIMGGEGSMGNQGFIVCVDTNNDFKWSLFFLNSNPFYQISVVNNELYAQSSYNLLYKINLKDPSIIQIEPKEWS</sequence>
<name>A0ABT7CIQ9_9BACT</name>
<dbReference type="RefSeq" id="WP_313995963.1">
    <property type="nucleotide sequence ID" value="NZ_JASJOR010000011.1"/>
</dbReference>